<dbReference type="NCBIfam" id="TIGR00350">
    <property type="entry name" value="lytR_cpsA_psr"/>
    <property type="match status" value="1"/>
</dbReference>
<reference evidence="4 5" key="1">
    <citation type="submission" date="2020-03" db="EMBL/GenBank/DDBJ databases">
        <title>Sequencing the genomes of 1000 actinobacteria strains.</title>
        <authorList>
            <person name="Klenk H.-P."/>
        </authorList>
    </citation>
    <scope>NUCLEOTIDE SEQUENCE [LARGE SCALE GENOMIC DNA]</scope>
    <source>
        <strain evidence="4 5">DSM 16403</strain>
    </source>
</reference>
<dbReference type="AlphaFoldDB" id="A0A846RHM7"/>
<organism evidence="4 5">
    <name type="scientific">Arthrobacter pigmenti</name>
    <dbReference type="NCBI Taxonomy" id="271432"/>
    <lineage>
        <taxon>Bacteria</taxon>
        <taxon>Bacillati</taxon>
        <taxon>Actinomycetota</taxon>
        <taxon>Actinomycetes</taxon>
        <taxon>Micrococcales</taxon>
        <taxon>Micrococcaceae</taxon>
        <taxon>Arthrobacter</taxon>
    </lineage>
</organism>
<keyword evidence="2" id="KW-0472">Membrane</keyword>
<dbReference type="Proteomes" id="UP000547458">
    <property type="component" value="Unassembled WGS sequence"/>
</dbReference>
<dbReference type="InterPro" id="IPR050922">
    <property type="entry name" value="LytR/CpsA/Psr_CW_biosynth"/>
</dbReference>
<feature type="domain" description="Cell envelope-related transcriptional attenuator" evidence="3">
    <location>
        <begin position="105"/>
        <end position="249"/>
    </location>
</feature>
<keyword evidence="5" id="KW-1185">Reference proteome</keyword>
<keyword evidence="2" id="KW-0812">Transmembrane</keyword>
<dbReference type="EMBL" id="JAATJL010000001">
    <property type="protein sequence ID" value="NJC22663.1"/>
    <property type="molecule type" value="Genomic_DNA"/>
</dbReference>
<name>A0A846RHM7_9MICC</name>
<dbReference type="PANTHER" id="PTHR33392">
    <property type="entry name" value="POLYISOPRENYL-TEICHOIC ACID--PEPTIDOGLYCAN TEICHOIC ACID TRANSFERASE TAGU"/>
    <property type="match status" value="1"/>
</dbReference>
<accession>A0A846RHM7</accession>
<sequence length="351" mass="37760">MTTQDYYDAPQHPTKKRHPVRNTLLVLLALLVAVAVVVAGYAFSLATAFNSRTTTIESAFPEDSTRPTRPAAAEGAMNILLMGSDARAAETAGESNLPETPEGSRSDTMMLMHIPKDRANIYVMSIMRDTWTEIPGYGMHKINAAMSFGGVPLVVQTVEGMFDAPIDHVVIVDFEGFKGLTDALGGVTVDNPIAFQSEGVNGEFFEQGPITLDGESALKFVRERYAFADGDYQRVRNQQLYIKAVMSEFLSGSTLTNPAKVSRIVNEISPYLSVDEQFDAAAVGSLAFSLRNVRTDDVKFFTLPNLGVGTSPDGQSIVVKDEAAIAEIAAALDEGTLGDYLETANLSGQGA</sequence>
<proteinExistence type="inferred from homology"/>
<feature type="transmembrane region" description="Helical" evidence="2">
    <location>
        <begin position="24"/>
        <end position="43"/>
    </location>
</feature>
<evidence type="ECO:0000259" key="3">
    <source>
        <dbReference type="Pfam" id="PF03816"/>
    </source>
</evidence>
<dbReference type="PANTHER" id="PTHR33392:SF6">
    <property type="entry name" value="POLYISOPRENYL-TEICHOIC ACID--PEPTIDOGLYCAN TEICHOIC ACID TRANSFERASE TAGU"/>
    <property type="match status" value="1"/>
</dbReference>
<comment type="caution">
    <text evidence="4">The sequence shown here is derived from an EMBL/GenBank/DDBJ whole genome shotgun (WGS) entry which is preliminary data.</text>
</comment>
<evidence type="ECO:0000313" key="4">
    <source>
        <dbReference type="EMBL" id="NJC22663.1"/>
    </source>
</evidence>
<evidence type="ECO:0000256" key="1">
    <source>
        <dbReference type="ARBA" id="ARBA00006068"/>
    </source>
</evidence>
<comment type="similarity">
    <text evidence="1">Belongs to the LytR/CpsA/Psr (LCP) family.</text>
</comment>
<keyword evidence="2" id="KW-1133">Transmembrane helix</keyword>
<dbReference type="Pfam" id="PF03816">
    <property type="entry name" value="LytR_cpsA_psr"/>
    <property type="match status" value="1"/>
</dbReference>
<dbReference type="InterPro" id="IPR004474">
    <property type="entry name" value="LytR_CpsA_psr"/>
</dbReference>
<protein>
    <submittedName>
        <fullName evidence="4">LCP family protein required for cell wall assembly</fullName>
    </submittedName>
</protein>
<evidence type="ECO:0000313" key="5">
    <source>
        <dbReference type="Proteomes" id="UP000547458"/>
    </source>
</evidence>
<evidence type="ECO:0000256" key="2">
    <source>
        <dbReference type="SAM" id="Phobius"/>
    </source>
</evidence>
<dbReference type="Gene3D" id="3.40.630.190">
    <property type="entry name" value="LCP protein"/>
    <property type="match status" value="1"/>
</dbReference>
<gene>
    <name evidence="4" type="ORF">BJ994_001739</name>
</gene>
<dbReference type="RefSeq" id="WP_167993398.1">
    <property type="nucleotide sequence ID" value="NZ_JAATJL010000001.1"/>
</dbReference>